<dbReference type="Proteomes" id="UP000559653">
    <property type="component" value="Unassembled WGS sequence"/>
</dbReference>
<comment type="caution">
    <text evidence="1">The sequence shown here is derived from an EMBL/GenBank/DDBJ whole genome shotgun (WGS) entry which is preliminary data.</text>
</comment>
<evidence type="ECO:0000313" key="1">
    <source>
        <dbReference type="EMBL" id="MBA4451915.1"/>
    </source>
</evidence>
<protein>
    <submittedName>
        <fullName evidence="1">Uncharacterized protein</fullName>
    </submittedName>
</protein>
<name>A0AC60VWX3_9ARCH</name>
<gene>
    <name evidence="1" type="ORF">H2B03_01905</name>
</gene>
<evidence type="ECO:0000313" key="2">
    <source>
        <dbReference type="Proteomes" id="UP000559653"/>
    </source>
</evidence>
<sequence length="83" mass="8831">MVHYFINKIKRVQGRPSSCIQCGKSDLKEDAVLATTGPSEKNADYTPSVLCLSCETLMVITNNPGAVIGIHHSAGNQATVRGS</sequence>
<dbReference type="EMBL" id="JACEMZ010000005">
    <property type="protein sequence ID" value="MBA4451915.1"/>
    <property type="molecule type" value="Genomic_DNA"/>
</dbReference>
<organism evidence="1 2">
    <name type="scientific">Candidatus Nitrosomaritimum aestuariumsis</name>
    <dbReference type="NCBI Taxonomy" id="3342354"/>
    <lineage>
        <taxon>Archaea</taxon>
        <taxon>Nitrososphaerota</taxon>
        <taxon>Nitrososphaeria</taxon>
        <taxon>Nitrosopumilales</taxon>
        <taxon>Nitrosopumilaceae</taxon>
        <taxon>Candidatus Nitrosomaritimum</taxon>
    </lineage>
</organism>
<proteinExistence type="predicted"/>
<reference evidence="1 2" key="1">
    <citation type="journal article" date="2020" name="Appl. Environ. Microbiol.">
        <title>Genomic Characteristics of a Novel Species of Ammonia-Oxidizing Archaea from the Jiulong River Estuary.</title>
        <authorList>
            <person name="Zou D."/>
            <person name="Wan R."/>
            <person name="Han L."/>
            <person name="Xu M.N."/>
            <person name="Liu Y."/>
            <person name="Liu H."/>
            <person name="Kao S.J."/>
            <person name="Li M."/>
        </authorList>
    </citation>
    <scope>NUCLEOTIDE SEQUENCE [LARGE SCALE GENOMIC DNA]</scope>
    <source>
        <strain evidence="1">W1bin1</strain>
    </source>
</reference>
<accession>A0AC60VWX3</accession>